<dbReference type="GeneID" id="104776031"/>
<keyword evidence="15" id="KW-1185">Reference proteome</keyword>
<dbReference type="Gene3D" id="1.10.3460.10">
    <property type="entry name" value="Chlorophyll a/b binding protein domain"/>
    <property type="match status" value="1"/>
</dbReference>
<evidence type="ECO:0000256" key="10">
    <source>
        <dbReference type="ARBA" id="ARBA00022989"/>
    </source>
</evidence>
<evidence type="ECO:0000256" key="13">
    <source>
        <dbReference type="ARBA" id="ARBA00023136"/>
    </source>
</evidence>
<evidence type="ECO:0000256" key="8">
    <source>
        <dbReference type="ARBA" id="ARBA00022836"/>
    </source>
</evidence>
<evidence type="ECO:0000256" key="1">
    <source>
        <dbReference type="ARBA" id="ARBA00004334"/>
    </source>
</evidence>
<evidence type="ECO:0000256" key="7">
    <source>
        <dbReference type="ARBA" id="ARBA00022692"/>
    </source>
</evidence>
<reference evidence="16" key="2">
    <citation type="submission" date="2025-08" db="UniProtKB">
        <authorList>
            <consortium name="RefSeq"/>
        </authorList>
    </citation>
    <scope>IDENTIFICATION</scope>
    <source>
        <tissue evidence="16">Leaf</tissue>
    </source>
</reference>
<comment type="function">
    <text evidence="14">The light-harvesting complex (LHC) functions as a light receptor, it captures and delivers excitation energy to photosystems with which it is closely associated.</text>
</comment>
<evidence type="ECO:0000256" key="5">
    <source>
        <dbReference type="ARBA" id="ARBA00022531"/>
    </source>
</evidence>
<keyword evidence="6 14" id="KW-0934">Plastid</keyword>
<keyword evidence="5 14" id="KW-0602">Photosynthesis</keyword>
<dbReference type="SUPFAM" id="SSF103511">
    <property type="entry name" value="Chlorophyll a-b binding protein"/>
    <property type="match status" value="1"/>
</dbReference>
<evidence type="ECO:0000256" key="4">
    <source>
        <dbReference type="ARBA" id="ARBA00022528"/>
    </source>
</evidence>
<organism evidence="15 16">
    <name type="scientific">Camelina sativa</name>
    <name type="common">False flax</name>
    <name type="synonym">Myagrum sativum</name>
    <dbReference type="NCBI Taxonomy" id="90675"/>
    <lineage>
        <taxon>Eukaryota</taxon>
        <taxon>Viridiplantae</taxon>
        <taxon>Streptophyta</taxon>
        <taxon>Embryophyta</taxon>
        <taxon>Tracheophyta</taxon>
        <taxon>Spermatophyta</taxon>
        <taxon>Magnoliopsida</taxon>
        <taxon>eudicotyledons</taxon>
        <taxon>Gunneridae</taxon>
        <taxon>Pentapetalae</taxon>
        <taxon>rosids</taxon>
        <taxon>malvids</taxon>
        <taxon>Brassicales</taxon>
        <taxon>Brassicaceae</taxon>
        <taxon>Camelineae</taxon>
        <taxon>Camelina</taxon>
    </lineage>
</organism>
<proteinExistence type="inferred from homology"/>
<evidence type="ECO:0000256" key="12">
    <source>
        <dbReference type="ARBA" id="ARBA00023078"/>
    </source>
</evidence>
<comment type="subcellular location">
    <subcellularLocation>
        <location evidence="1 14">Plastid</location>
        <location evidence="1 14">Chloroplast thylakoid membrane</location>
    </subcellularLocation>
</comment>
<accession>A0ABM0YAZ3</accession>
<name>A0ABM0YAZ3_CAMSA</name>
<keyword evidence="9" id="KW-0809">Transit peptide</keyword>
<reference evidence="15" key="1">
    <citation type="journal article" date="2014" name="Nat. Commun.">
        <title>The emerging biofuel crop Camelina sativa retains a highly undifferentiated hexaploid genome structure.</title>
        <authorList>
            <person name="Kagale S."/>
            <person name="Koh C."/>
            <person name="Nixon J."/>
            <person name="Bollina V."/>
            <person name="Clarke W.E."/>
            <person name="Tuteja R."/>
            <person name="Spillane C."/>
            <person name="Robinson S.J."/>
            <person name="Links M.G."/>
            <person name="Clarke C."/>
            <person name="Higgins E.E."/>
            <person name="Huebert T."/>
            <person name="Sharpe A.G."/>
            <person name="Parkin I.A."/>
        </authorList>
    </citation>
    <scope>NUCLEOTIDE SEQUENCE [LARGE SCALE GENOMIC DNA]</scope>
    <source>
        <strain evidence="15">cv. DH55</strain>
    </source>
</reference>
<dbReference type="InterPro" id="IPR001344">
    <property type="entry name" value="Chloro_AB-bd_pln"/>
</dbReference>
<evidence type="ECO:0000256" key="6">
    <source>
        <dbReference type="ARBA" id="ARBA00022640"/>
    </source>
</evidence>
<keyword evidence="3 14" id="KW-0148">Chlorophyll</keyword>
<dbReference type="PANTHER" id="PTHR21649">
    <property type="entry name" value="CHLOROPHYLL A/B BINDING PROTEIN"/>
    <property type="match status" value="1"/>
</dbReference>
<sequence length="273" mass="30279">MALAIASALTSTLTLSTTSRVEIPTERRRQVPWCATLASGRINSDRVVVVRAGKEVSSVCEPLPPDRPLWFPGSSPPEWLDGSLPGDFGFDPLGLGSDPDTLKWFAQAELIHSRWAMLAVTGILIPECLERLGFIENFSWYDAGSREYFADSTTLFVAQLVLMGWAEGRRWADLIKPGSVDIEPKYPHKVNPKPDIGYPGGLWFDFMMWGRGSPEPIMVLRTKEIKNGRLAMLAFVGFCFQATYTTSQDPIENLMAHLADPGHCNVFSAFTSH</sequence>
<keyword evidence="14" id="KW-0604">Photosystem II</keyword>
<keyword evidence="10" id="KW-1133">Transmembrane helix</keyword>
<dbReference type="Proteomes" id="UP000694864">
    <property type="component" value="Chromosome 3"/>
</dbReference>
<keyword evidence="4 14" id="KW-0150">Chloroplast</keyword>
<evidence type="ECO:0000256" key="9">
    <source>
        <dbReference type="ARBA" id="ARBA00022946"/>
    </source>
</evidence>
<comment type="similarity">
    <text evidence="2 14">Belongs to the light-harvesting chlorophyll a/b-binding (LHC) protein family.</text>
</comment>
<keyword evidence="8 14" id="KW-0603">Photosystem I</keyword>
<dbReference type="RefSeq" id="XP_010498326.1">
    <property type="nucleotide sequence ID" value="XM_010500024.2"/>
</dbReference>
<keyword evidence="13" id="KW-0472">Membrane</keyword>
<keyword evidence="7" id="KW-0812">Transmembrane</keyword>
<evidence type="ECO:0000313" key="16">
    <source>
        <dbReference type="RefSeq" id="XP_010498326.1"/>
    </source>
</evidence>
<evidence type="ECO:0000313" key="15">
    <source>
        <dbReference type="Proteomes" id="UP000694864"/>
    </source>
</evidence>
<keyword evidence="11 14" id="KW-0157">Chromophore</keyword>
<evidence type="ECO:0000256" key="3">
    <source>
        <dbReference type="ARBA" id="ARBA00022494"/>
    </source>
</evidence>
<dbReference type="InterPro" id="IPR022796">
    <property type="entry name" value="Chloroa_b-bind"/>
</dbReference>
<evidence type="ECO:0000256" key="2">
    <source>
        <dbReference type="ARBA" id="ARBA00007259"/>
    </source>
</evidence>
<keyword evidence="12 14" id="KW-0793">Thylakoid</keyword>
<dbReference type="Pfam" id="PF00504">
    <property type="entry name" value="Chloroa_b-bind"/>
    <property type="match status" value="1"/>
</dbReference>
<evidence type="ECO:0000256" key="11">
    <source>
        <dbReference type="ARBA" id="ARBA00022991"/>
    </source>
</evidence>
<protein>
    <recommendedName>
        <fullName evidence="14">Chlorophyll a-b binding protein, chloroplastic</fullName>
    </recommendedName>
</protein>
<gene>
    <name evidence="16" type="primary">LOC104776031</name>
</gene>
<evidence type="ECO:0000256" key="14">
    <source>
        <dbReference type="RuleBase" id="RU363080"/>
    </source>
</evidence>